<dbReference type="PROSITE" id="PS51379">
    <property type="entry name" value="4FE4S_FER_2"/>
    <property type="match status" value="3"/>
</dbReference>
<dbReference type="Pfam" id="PF13247">
    <property type="entry name" value="Fer4_11"/>
    <property type="match status" value="2"/>
</dbReference>
<dbReference type="Gene3D" id="3.30.70.20">
    <property type="match status" value="2"/>
</dbReference>
<dbReference type="PANTHER" id="PTHR43177">
    <property type="entry name" value="PROTEIN NRFC"/>
    <property type="match status" value="1"/>
</dbReference>
<dbReference type="GO" id="GO:0046872">
    <property type="term" value="F:metal ion binding"/>
    <property type="evidence" value="ECO:0007669"/>
    <property type="project" value="UniProtKB-KW"/>
</dbReference>
<keyword evidence="3" id="KW-0408">Iron</keyword>
<evidence type="ECO:0000256" key="2">
    <source>
        <dbReference type="ARBA" id="ARBA00022723"/>
    </source>
</evidence>
<keyword evidence="1" id="KW-0004">4Fe-4S</keyword>
<organism evidence="6 7">
    <name type="scientific">Thermanaeromonas toyohensis ToBE</name>
    <dbReference type="NCBI Taxonomy" id="698762"/>
    <lineage>
        <taxon>Bacteria</taxon>
        <taxon>Bacillati</taxon>
        <taxon>Bacillota</taxon>
        <taxon>Clostridia</taxon>
        <taxon>Neomoorellales</taxon>
        <taxon>Neomoorellaceae</taxon>
        <taxon>Thermanaeromonas</taxon>
    </lineage>
</organism>
<dbReference type="AlphaFoldDB" id="A0A1W1W0V0"/>
<feature type="domain" description="4Fe-4S ferredoxin-type" evidence="5">
    <location>
        <begin position="21"/>
        <end position="50"/>
    </location>
</feature>
<evidence type="ECO:0000259" key="5">
    <source>
        <dbReference type="PROSITE" id="PS51379"/>
    </source>
</evidence>
<evidence type="ECO:0000256" key="4">
    <source>
        <dbReference type="ARBA" id="ARBA00023014"/>
    </source>
</evidence>
<dbReference type="CDD" id="cd10551">
    <property type="entry name" value="PsrB"/>
    <property type="match status" value="1"/>
</dbReference>
<keyword evidence="4" id="KW-0411">Iron-sulfur</keyword>
<evidence type="ECO:0000256" key="3">
    <source>
        <dbReference type="ARBA" id="ARBA00023004"/>
    </source>
</evidence>
<dbReference type="PROSITE" id="PS00198">
    <property type="entry name" value="4FE4S_FER_1"/>
    <property type="match status" value="1"/>
</dbReference>
<feature type="domain" description="4Fe-4S ferredoxin-type" evidence="5">
    <location>
        <begin position="64"/>
        <end position="97"/>
    </location>
</feature>
<dbReference type="Proteomes" id="UP000192569">
    <property type="component" value="Chromosome I"/>
</dbReference>
<dbReference type="EMBL" id="LT838272">
    <property type="protein sequence ID" value="SMB98734.1"/>
    <property type="molecule type" value="Genomic_DNA"/>
</dbReference>
<evidence type="ECO:0000313" key="7">
    <source>
        <dbReference type="Proteomes" id="UP000192569"/>
    </source>
</evidence>
<dbReference type="PANTHER" id="PTHR43177:SF3">
    <property type="entry name" value="PROTEIN NRFC HOMOLOG"/>
    <property type="match status" value="1"/>
</dbReference>
<dbReference type="InterPro" id="IPR017900">
    <property type="entry name" value="4Fe4S_Fe_S_CS"/>
</dbReference>
<keyword evidence="2" id="KW-0479">Metal-binding</keyword>
<dbReference type="STRING" id="698762.SAMN00808754_2521"/>
<dbReference type="InterPro" id="IPR050954">
    <property type="entry name" value="ET_IronSulfur_Cluster-Binding"/>
</dbReference>
<sequence length="227" mass="25450">MSLESKKASDKESTSLRKPQWAMVIDLAKCIGCDTCTVSCKAENRTPPGVSYNVVLEQEEGEFPRVKRINIPRPCMQCDKPPCVQVCPVGATYKLSNGIVVIDYDRCIGCRYCMTACPYGARSFDFGWDYDGEMLGYSALQASEYGRAPQKRDKKKSPVGNVRKCHFCLHRLKRGEEPACVETCIGDARYFGDLSDPESTVAKLVASPRAFRLREELGTSPRVYYLR</sequence>
<proteinExistence type="predicted"/>
<dbReference type="GO" id="GO:0051539">
    <property type="term" value="F:4 iron, 4 sulfur cluster binding"/>
    <property type="evidence" value="ECO:0007669"/>
    <property type="project" value="UniProtKB-KW"/>
</dbReference>
<evidence type="ECO:0000256" key="1">
    <source>
        <dbReference type="ARBA" id="ARBA00022485"/>
    </source>
</evidence>
<dbReference type="InterPro" id="IPR017896">
    <property type="entry name" value="4Fe4S_Fe-S-bd"/>
</dbReference>
<keyword evidence="7" id="KW-1185">Reference proteome</keyword>
<name>A0A1W1W0V0_9FIRM</name>
<reference evidence="6 7" key="1">
    <citation type="submission" date="2017-04" db="EMBL/GenBank/DDBJ databases">
        <authorList>
            <person name="Afonso C.L."/>
            <person name="Miller P.J."/>
            <person name="Scott M.A."/>
            <person name="Spackman E."/>
            <person name="Goraichik I."/>
            <person name="Dimitrov K.M."/>
            <person name="Suarez D.L."/>
            <person name="Swayne D.E."/>
        </authorList>
    </citation>
    <scope>NUCLEOTIDE SEQUENCE [LARGE SCALE GENOMIC DNA]</scope>
    <source>
        <strain evidence="6 7">ToBE</strain>
    </source>
</reference>
<gene>
    <name evidence="6" type="ORF">SAMN00808754_2521</name>
</gene>
<evidence type="ECO:0000313" key="6">
    <source>
        <dbReference type="EMBL" id="SMB98734.1"/>
    </source>
</evidence>
<accession>A0A1W1W0V0</accession>
<protein>
    <submittedName>
        <fullName evidence="6">Prokaryotic molybdopterin-containing oxidoreductase family, iron-sulfur binding subunit</fullName>
    </submittedName>
</protein>
<dbReference type="RefSeq" id="WP_231967762.1">
    <property type="nucleotide sequence ID" value="NZ_LT838272.1"/>
</dbReference>
<dbReference type="SUPFAM" id="SSF54862">
    <property type="entry name" value="4Fe-4S ferredoxins"/>
    <property type="match status" value="1"/>
</dbReference>
<feature type="domain" description="4Fe-4S ferredoxin-type" evidence="5">
    <location>
        <begin position="98"/>
        <end position="127"/>
    </location>
</feature>